<dbReference type="GO" id="GO:0008173">
    <property type="term" value="F:RNA methyltransferase activity"/>
    <property type="evidence" value="ECO:0007669"/>
    <property type="project" value="InterPro"/>
</dbReference>
<sequence>MTPAARQAAAIEVLDAWLGGDALEAVLTRWARQNRYAGSKDRAAIRDIVYDAARCRRSFAALGGSETGRGLVLGGLRAAGVDPDTIFTGERFAPAPLADSERDTVDLATQPDPVRHDMPDWLWPHLSESLGPDAGPITDALRDRAPVFLRANLARTTRDAARAALAEEGIETRPHTLSDTALEVTTGARRVARSKAFQEGLVELQDAASQAVVDALHVTPGLRVLDYCAGGGGKALALAARGAEVTAHDIDGRRMSDLPERARRAGVDIARIAPGTAGRGFDLVFADAPCSGSGSWRRNPQGKWSLSETGLAELCRTQAEILDEIAPRVAPGGRLAYATCSLLDAENGRQIKHFIERTPGWRGVAEHRFTPLDGGDGFYLAVLEREPSGSQP</sequence>
<reference evidence="7 8" key="1">
    <citation type="submission" date="2019-12" db="EMBL/GenBank/DDBJ databases">
        <title>Maritimibacter sp. nov. sp. isolated from sea sand.</title>
        <authorList>
            <person name="Kim J."/>
            <person name="Jeong S.E."/>
            <person name="Jung H.S."/>
            <person name="Jeon C.O."/>
        </authorList>
    </citation>
    <scope>NUCLEOTIDE SEQUENCE [LARGE SCALE GENOMIC DNA]</scope>
    <source>
        <strain evidence="7 8">DP07</strain>
    </source>
</reference>
<dbReference type="InterPro" id="IPR029063">
    <property type="entry name" value="SAM-dependent_MTases_sf"/>
</dbReference>
<dbReference type="Pfam" id="PF01189">
    <property type="entry name" value="Methyltr_RsmB-F"/>
    <property type="match status" value="1"/>
</dbReference>
<name>A0A845M2F0_9RHOB</name>
<comment type="caution">
    <text evidence="7">The sequence shown here is derived from an EMBL/GenBank/DDBJ whole genome shotgun (WGS) entry which is preliminary data.</text>
</comment>
<evidence type="ECO:0000313" key="8">
    <source>
        <dbReference type="Proteomes" id="UP000467322"/>
    </source>
</evidence>
<gene>
    <name evidence="7" type="ORF">GQE99_09235</name>
</gene>
<evidence type="ECO:0000256" key="3">
    <source>
        <dbReference type="ARBA" id="ARBA00022691"/>
    </source>
</evidence>
<feature type="binding site" evidence="5">
    <location>
        <position position="287"/>
    </location>
    <ligand>
        <name>S-adenosyl-L-methionine</name>
        <dbReference type="ChEBI" id="CHEBI:59789"/>
    </ligand>
</feature>
<protein>
    <submittedName>
        <fullName evidence="7">RsmB/NOP family class I SAM-dependent RNA methyltransferase</fullName>
    </submittedName>
</protein>
<feature type="binding site" evidence="5">
    <location>
        <position position="249"/>
    </location>
    <ligand>
        <name>S-adenosyl-L-methionine</name>
        <dbReference type="ChEBI" id="CHEBI:59789"/>
    </ligand>
</feature>
<evidence type="ECO:0000256" key="2">
    <source>
        <dbReference type="ARBA" id="ARBA00022679"/>
    </source>
</evidence>
<dbReference type="InterPro" id="IPR049560">
    <property type="entry name" value="MeTrfase_RsmB-F_NOP2_cat"/>
</dbReference>
<comment type="similarity">
    <text evidence="5">Belongs to the class I-like SAM-binding methyltransferase superfamily. RsmB/NOP family.</text>
</comment>
<dbReference type="InterPro" id="IPR001678">
    <property type="entry name" value="MeTrfase_RsmB-F_NOP2_dom"/>
</dbReference>
<feature type="domain" description="SAM-dependent MTase RsmB/NOP-type" evidence="6">
    <location>
        <begin position="137"/>
        <end position="392"/>
    </location>
</feature>
<dbReference type="InterPro" id="IPR054728">
    <property type="entry name" value="RsmB-like_ferredoxin"/>
</dbReference>
<dbReference type="PANTHER" id="PTHR22807">
    <property type="entry name" value="NOP2 YEAST -RELATED NOL1/NOP2/FMU SUN DOMAIN-CONTAINING"/>
    <property type="match status" value="1"/>
</dbReference>
<dbReference type="RefSeq" id="WP_161351301.1">
    <property type="nucleotide sequence ID" value="NZ_WTUX01000011.1"/>
</dbReference>
<feature type="active site" description="Nucleophile" evidence="5">
    <location>
        <position position="340"/>
    </location>
</feature>
<dbReference type="Gene3D" id="3.40.50.150">
    <property type="entry name" value="Vaccinia Virus protein VP39"/>
    <property type="match status" value="1"/>
</dbReference>
<accession>A0A845M2F0</accession>
<keyword evidence="3 5" id="KW-0949">S-adenosyl-L-methionine</keyword>
<proteinExistence type="inferred from homology"/>
<dbReference type="Gene3D" id="3.30.70.1170">
    <property type="entry name" value="Sun protein, domain 3"/>
    <property type="match status" value="1"/>
</dbReference>
<dbReference type="GO" id="GO:0003723">
    <property type="term" value="F:RNA binding"/>
    <property type="evidence" value="ECO:0007669"/>
    <property type="project" value="UniProtKB-UniRule"/>
</dbReference>
<keyword evidence="4 5" id="KW-0694">RNA-binding</keyword>
<dbReference type="PROSITE" id="PS51686">
    <property type="entry name" value="SAM_MT_RSMB_NOP"/>
    <property type="match status" value="1"/>
</dbReference>
<dbReference type="Proteomes" id="UP000467322">
    <property type="component" value="Unassembled WGS sequence"/>
</dbReference>
<keyword evidence="1 5" id="KW-0489">Methyltransferase</keyword>
<dbReference type="EMBL" id="WTUX01000011">
    <property type="protein sequence ID" value="MZR13199.1"/>
    <property type="molecule type" value="Genomic_DNA"/>
</dbReference>
<dbReference type="PANTHER" id="PTHR22807:SF53">
    <property type="entry name" value="RIBOSOMAL RNA SMALL SUBUNIT METHYLTRANSFERASE B-RELATED"/>
    <property type="match status" value="1"/>
</dbReference>
<evidence type="ECO:0000259" key="6">
    <source>
        <dbReference type="PROSITE" id="PS51686"/>
    </source>
</evidence>
<keyword evidence="2 5" id="KW-0808">Transferase</keyword>
<comment type="caution">
    <text evidence="5">Lacks conserved residue(s) required for the propagation of feature annotation.</text>
</comment>
<organism evidence="7 8">
    <name type="scientific">Maritimibacter harenae</name>
    <dbReference type="NCBI Taxonomy" id="2606218"/>
    <lineage>
        <taxon>Bacteria</taxon>
        <taxon>Pseudomonadati</taxon>
        <taxon>Pseudomonadota</taxon>
        <taxon>Alphaproteobacteria</taxon>
        <taxon>Rhodobacterales</taxon>
        <taxon>Roseobacteraceae</taxon>
        <taxon>Maritimibacter</taxon>
    </lineage>
</organism>
<dbReference type="PRINTS" id="PR02008">
    <property type="entry name" value="RCMTFAMILY"/>
</dbReference>
<evidence type="ECO:0000256" key="5">
    <source>
        <dbReference type="PROSITE-ProRule" id="PRU01023"/>
    </source>
</evidence>
<dbReference type="InterPro" id="IPR023267">
    <property type="entry name" value="RCMT"/>
</dbReference>
<evidence type="ECO:0000313" key="7">
    <source>
        <dbReference type="EMBL" id="MZR13199.1"/>
    </source>
</evidence>
<dbReference type="SUPFAM" id="SSF53335">
    <property type="entry name" value="S-adenosyl-L-methionine-dependent methyltransferases"/>
    <property type="match status" value="1"/>
</dbReference>
<dbReference type="GO" id="GO:0001510">
    <property type="term" value="P:RNA methylation"/>
    <property type="evidence" value="ECO:0007669"/>
    <property type="project" value="InterPro"/>
</dbReference>
<keyword evidence="8" id="KW-1185">Reference proteome</keyword>
<dbReference type="AlphaFoldDB" id="A0A845M2F0"/>
<evidence type="ECO:0000256" key="4">
    <source>
        <dbReference type="ARBA" id="ARBA00022884"/>
    </source>
</evidence>
<evidence type="ECO:0000256" key="1">
    <source>
        <dbReference type="ARBA" id="ARBA00022603"/>
    </source>
</evidence>
<dbReference type="Pfam" id="PF22458">
    <property type="entry name" value="RsmF-B_ferredox"/>
    <property type="match status" value="1"/>
</dbReference>